<dbReference type="AlphaFoldDB" id="A0A2P5VQ58"/>
<accession>A0A2P5VQ58</accession>
<dbReference type="EMBL" id="KZ671600">
    <property type="protein sequence ID" value="PPR80910.1"/>
    <property type="molecule type" value="Genomic_DNA"/>
</dbReference>
<sequence>MVFIWEDYWLPGKEMVKVITEQVSGVDLARISSAEYSFKVPSSSCCSTLDSSIVIVGQVEVPSEVSEIVVEDRTWINPL</sequence>
<evidence type="ECO:0000313" key="1">
    <source>
        <dbReference type="EMBL" id="PPR80910.1"/>
    </source>
</evidence>
<gene>
    <name evidence="1" type="ORF">GOBAR_AA39802</name>
</gene>
<dbReference type="Proteomes" id="UP000239757">
    <property type="component" value="Unassembled WGS sequence"/>
</dbReference>
<reference evidence="1 2" key="1">
    <citation type="submission" date="2015-01" db="EMBL/GenBank/DDBJ databases">
        <title>Genome of allotetraploid Gossypium barbadense reveals genomic plasticity and fiber elongation in cotton evolution.</title>
        <authorList>
            <person name="Chen X."/>
            <person name="Liu X."/>
            <person name="Zhao B."/>
            <person name="Zheng H."/>
            <person name="Hu Y."/>
            <person name="Lu G."/>
            <person name="Yang C."/>
            <person name="Chen J."/>
            <person name="Shan C."/>
            <person name="Zhang L."/>
            <person name="Zhou Y."/>
            <person name="Wang L."/>
            <person name="Guo W."/>
            <person name="Bai Y."/>
            <person name="Ruan J."/>
            <person name="Shangguan X."/>
            <person name="Mao Y."/>
            <person name="Jiang J."/>
            <person name="Zhu Y."/>
            <person name="Lei J."/>
            <person name="Kang H."/>
            <person name="Chen S."/>
            <person name="He X."/>
            <person name="Wang R."/>
            <person name="Wang Y."/>
            <person name="Chen J."/>
            <person name="Wang L."/>
            <person name="Yu S."/>
            <person name="Wang B."/>
            <person name="Wei J."/>
            <person name="Song S."/>
            <person name="Lu X."/>
            <person name="Gao Z."/>
            <person name="Gu W."/>
            <person name="Deng X."/>
            <person name="Ma D."/>
            <person name="Wang S."/>
            <person name="Liang W."/>
            <person name="Fang L."/>
            <person name="Cai C."/>
            <person name="Zhu X."/>
            <person name="Zhou B."/>
            <person name="Zhang Y."/>
            <person name="Chen Z."/>
            <person name="Xu S."/>
            <person name="Zhu R."/>
            <person name="Wang S."/>
            <person name="Zhang T."/>
            <person name="Zhao G."/>
        </authorList>
    </citation>
    <scope>NUCLEOTIDE SEQUENCE [LARGE SCALE GENOMIC DNA]</scope>
    <source>
        <strain evidence="2">cv. Xinhai21</strain>
        <tissue evidence="1">Leaf</tissue>
    </source>
</reference>
<evidence type="ECO:0000313" key="2">
    <source>
        <dbReference type="Proteomes" id="UP000239757"/>
    </source>
</evidence>
<protein>
    <submittedName>
        <fullName evidence="1">Uncharacterized protein</fullName>
    </submittedName>
</protein>
<dbReference type="OrthoDB" id="10533246at2759"/>
<organism evidence="1 2">
    <name type="scientific">Gossypium barbadense</name>
    <name type="common">Sea Island cotton</name>
    <name type="synonym">Hibiscus barbadensis</name>
    <dbReference type="NCBI Taxonomy" id="3634"/>
    <lineage>
        <taxon>Eukaryota</taxon>
        <taxon>Viridiplantae</taxon>
        <taxon>Streptophyta</taxon>
        <taxon>Embryophyta</taxon>
        <taxon>Tracheophyta</taxon>
        <taxon>Spermatophyta</taxon>
        <taxon>Magnoliopsida</taxon>
        <taxon>eudicotyledons</taxon>
        <taxon>Gunneridae</taxon>
        <taxon>Pentapetalae</taxon>
        <taxon>rosids</taxon>
        <taxon>malvids</taxon>
        <taxon>Malvales</taxon>
        <taxon>Malvaceae</taxon>
        <taxon>Malvoideae</taxon>
        <taxon>Gossypium</taxon>
    </lineage>
</organism>
<proteinExistence type="predicted"/>
<name>A0A2P5VQ58_GOSBA</name>